<evidence type="ECO:0000313" key="3">
    <source>
        <dbReference type="EMBL" id="EAT17300.1"/>
    </source>
</evidence>
<reference evidence="3" key="1">
    <citation type="submission" date="2006-05" db="EMBL/GenBank/DDBJ databases">
        <title>Annotation of the draft genome assembly of Desulfuromonas acetoxidans DSM 684.</title>
        <authorList>
            <consortium name="US DOE Joint Genome Institute (JGI-ORNL)"/>
            <person name="Larimer F."/>
            <person name="Land M."/>
            <person name="Hauser L."/>
        </authorList>
    </citation>
    <scope>NUCLEOTIDE SEQUENCE [LARGE SCALE GENOMIC DNA]</scope>
    <source>
        <strain evidence="3">DSM 684</strain>
    </source>
</reference>
<evidence type="ECO:0000259" key="2">
    <source>
        <dbReference type="Pfam" id="PF13439"/>
    </source>
</evidence>
<dbReference type="Pfam" id="PF00534">
    <property type="entry name" value="Glycos_transf_1"/>
    <property type="match status" value="1"/>
</dbReference>
<keyword evidence="4" id="KW-1185">Reference proteome</keyword>
<sequence>MKVLSFSYCFPNQDNPTWGIFVYQRLAALAQQTELKVCSPVPWFPLVTGTASDANEQCWNAMSVFRPRFFYIPKFFKNSDGRLYASGLRRWLGSLQKSWQPDLLDAHFVWPDGVGVALLAQKLNIPYVITLRGKLYECLKDDSQTQQCRRALLGAQAVISVSSRMAEEAVRLGVDTQRLTVIPNGVDLKHFRIRDRQKCREKLHLPATGRLLVTVAHLGPRKGHHEVIEALAALPDDVRLIIVGGDAQGGSKEQLLEVAKKHGVEDRLILPGRQGYDLIPYFYSAADISVLASYREGCPNAVLESLACGTPVVATDVGAVADILPQPECGRMVPAQQVAPLKQALSQVLEKTWPPQQVRSASGVRSWDQVAEEVYKVFEKVLSPEC</sequence>
<name>Q1K403_DESA6</name>
<dbReference type="OrthoDB" id="9786172at2"/>
<dbReference type="EMBL" id="AAEW02000001">
    <property type="protein sequence ID" value="EAT17300.1"/>
    <property type="molecule type" value="Genomic_DNA"/>
</dbReference>
<dbReference type="SUPFAM" id="SSF53756">
    <property type="entry name" value="UDP-Glycosyltransferase/glycogen phosphorylase"/>
    <property type="match status" value="1"/>
</dbReference>
<dbReference type="Pfam" id="PF13439">
    <property type="entry name" value="Glyco_transf_4"/>
    <property type="match status" value="1"/>
</dbReference>
<protein>
    <submittedName>
        <fullName evidence="3">Glycosyl transferase, group 1</fullName>
    </submittedName>
</protein>
<evidence type="ECO:0000259" key="1">
    <source>
        <dbReference type="Pfam" id="PF00534"/>
    </source>
</evidence>
<reference evidence="3" key="2">
    <citation type="submission" date="2006-05" db="EMBL/GenBank/DDBJ databases">
        <title>Sequencing of the draft genome and assembly of Desulfuromonas acetoxidans DSM 684.</title>
        <authorList>
            <consortium name="US DOE Joint Genome Institute (JGI-PGF)"/>
            <person name="Copeland A."/>
            <person name="Lucas S."/>
            <person name="Lapidus A."/>
            <person name="Barry K."/>
            <person name="Detter J.C."/>
            <person name="Glavina del Rio T."/>
            <person name="Hammon N."/>
            <person name="Israni S."/>
            <person name="Dalin E."/>
            <person name="Tice H."/>
            <person name="Bruce D."/>
            <person name="Pitluck S."/>
            <person name="Richardson P."/>
        </authorList>
    </citation>
    <scope>NUCLEOTIDE SEQUENCE [LARGE SCALE GENOMIC DNA]</scope>
    <source>
        <strain evidence="3">DSM 684</strain>
    </source>
</reference>
<organism evidence="3 4">
    <name type="scientific">Desulfuromonas acetoxidans (strain DSM 684 / 11070)</name>
    <dbReference type="NCBI Taxonomy" id="281689"/>
    <lineage>
        <taxon>Bacteria</taxon>
        <taxon>Pseudomonadati</taxon>
        <taxon>Thermodesulfobacteriota</taxon>
        <taxon>Desulfuromonadia</taxon>
        <taxon>Desulfuromonadales</taxon>
        <taxon>Desulfuromonadaceae</taxon>
        <taxon>Desulfuromonas</taxon>
    </lineage>
</organism>
<gene>
    <name evidence="3" type="ORF">Dace_3166</name>
</gene>
<dbReference type="GO" id="GO:0016757">
    <property type="term" value="F:glycosyltransferase activity"/>
    <property type="evidence" value="ECO:0007669"/>
    <property type="project" value="InterPro"/>
</dbReference>
<accession>Q1K403</accession>
<feature type="domain" description="Glycosyl transferase family 1" evidence="1">
    <location>
        <begin position="195"/>
        <end position="352"/>
    </location>
</feature>
<dbReference type="InterPro" id="IPR028098">
    <property type="entry name" value="Glyco_trans_4-like_N"/>
</dbReference>
<dbReference type="AlphaFoldDB" id="Q1K403"/>
<dbReference type="Gene3D" id="3.40.50.2000">
    <property type="entry name" value="Glycogen Phosphorylase B"/>
    <property type="match status" value="2"/>
</dbReference>
<keyword evidence="3" id="KW-0808">Transferase</keyword>
<dbReference type="RefSeq" id="WP_005997571.1">
    <property type="nucleotide sequence ID" value="NZ_AAEW02000001.1"/>
</dbReference>
<proteinExistence type="predicted"/>
<evidence type="ECO:0000313" key="4">
    <source>
        <dbReference type="Proteomes" id="UP000005695"/>
    </source>
</evidence>
<dbReference type="InterPro" id="IPR001296">
    <property type="entry name" value="Glyco_trans_1"/>
</dbReference>
<feature type="domain" description="Glycosyltransferase subfamily 4-like N-terminal" evidence="2">
    <location>
        <begin position="63"/>
        <end position="189"/>
    </location>
</feature>
<dbReference type="Proteomes" id="UP000005695">
    <property type="component" value="Unassembled WGS sequence"/>
</dbReference>
<comment type="caution">
    <text evidence="3">The sequence shown here is derived from an EMBL/GenBank/DDBJ whole genome shotgun (WGS) entry which is preliminary data.</text>
</comment>
<dbReference type="PANTHER" id="PTHR12526">
    <property type="entry name" value="GLYCOSYLTRANSFERASE"/>
    <property type="match status" value="1"/>
</dbReference>